<dbReference type="GO" id="GO:0004497">
    <property type="term" value="F:monooxygenase activity"/>
    <property type="evidence" value="ECO:0007669"/>
    <property type="project" value="UniProtKB-KW"/>
</dbReference>
<evidence type="ECO:0000256" key="5">
    <source>
        <dbReference type="ARBA" id="ARBA00023004"/>
    </source>
</evidence>
<organism evidence="10 11">
    <name type="scientific">Aspergillus thermomutatus</name>
    <name type="common">Neosartorya pseudofischeri</name>
    <dbReference type="NCBI Taxonomy" id="41047"/>
    <lineage>
        <taxon>Eukaryota</taxon>
        <taxon>Fungi</taxon>
        <taxon>Dikarya</taxon>
        <taxon>Ascomycota</taxon>
        <taxon>Pezizomycotina</taxon>
        <taxon>Eurotiomycetes</taxon>
        <taxon>Eurotiomycetidae</taxon>
        <taxon>Eurotiales</taxon>
        <taxon>Aspergillaceae</taxon>
        <taxon>Aspergillus</taxon>
        <taxon>Aspergillus subgen. Fumigati</taxon>
    </lineage>
</organism>
<evidence type="ECO:0000256" key="8">
    <source>
        <dbReference type="RuleBase" id="RU000461"/>
    </source>
</evidence>
<evidence type="ECO:0000313" key="11">
    <source>
        <dbReference type="Proteomes" id="UP000215305"/>
    </source>
</evidence>
<reference evidence="10" key="1">
    <citation type="submission" date="2018-08" db="EMBL/GenBank/DDBJ databases">
        <title>Draft genome sequence of azole-resistant Aspergillus thermomutatus (Neosartorya pseudofischeri) strain HMR AF 39, isolated from a human nasal aspirate.</title>
        <authorList>
            <person name="Parent-Michaud M."/>
            <person name="Dufresne P.J."/>
            <person name="Fournier E."/>
            <person name="Martineau C."/>
            <person name="Moreira S."/>
            <person name="Perkins V."/>
            <person name="De Repentigny L."/>
            <person name="Dufresne S.F."/>
        </authorList>
    </citation>
    <scope>NUCLEOTIDE SEQUENCE [LARGE SCALE GENOMIC DNA]</scope>
    <source>
        <strain evidence="10">HMR AF 39</strain>
    </source>
</reference>
<keyword evidence="9" id="KW-0472">Membrane</keyword>
<accession>A0A397H4A2</accession>
<dbReference type="SUPFAM" id="SSF48264">
    <property type="entry name" value="Cytochrome P450"/>
    <property type="match status" value="1"/>
</dbReference>
<evidence type="ECO:0000256" key="7">
    <source>
        <dbReference type="PIRSR" id="PIRSR602401-1"/>
    </source>
</evidence>
<name>A0A397H4A2_ASPTH</name>
<dbReference type="PRINTS" id="PR00463">
    <property type="entry name" value="EP450I"/>
</dbReference>
<dbReference type="GeneID" id="38128147"/>
<keyword evidence="9" id="KW-0812">Transmembrane</keyword>
<dbReference type="PANTHER" id="PTHR24287:SF5">
    <property type="entry name" value="P450, PUTATIVE (EUROFUNG)-RELATED"/>
    <property type="match status" value="1"/>
</dbReference>
<sequence length="540" mass="61399">MIEDLIAQMTPGMAALYLLGAFFFACLIRKAQVSMEISKLGYRAPKVRFRLPYAIDFIYGASKANDSNKDLEYWRQAIQNAKGASHVDCVKTAEVDGGISNRVILTKDPENIKALLTGQFADYGKGEEFHREWQEFLGDSIFATDGELWSRSRHLIRPMFARDRIVDTEIFEKHVQHLIPLLAGSDSPSRSKVVDVGSLFFRYTLDAATDYLLGQGTDSLQNPETRFAEAFRYVQHRQSELFRLGIFNFILSKKKFRQELKVMDSFIQPYINRVLSLTPSELDQKLSKRETFLDALARFTRDPRVLRDQLVAVLLAGRDTTAATLSFCVFELARNPRVIVKLRQEISARLGLGPSAQKPSYNDLKEMKYLNAVLNETMRLYPVVPFNVRYSLRDTTLPRGGGPDGLSPVGVRANTRIIYSTMIMQRSAENYGPPGSPNYFDPEKWLPERWLSGWQPKPWQFIPFNGGPRICIGQQFATIEMGYTVVRILQAFERIQALPANGKERVEDPVLRFEVTLSPGSELNCVFVREGEGTLPSKEY</sequence>
<evidence type="ECO:0000256" key="1">
    <source>
        <dbReference type="ARBA" id="ARBA00001971"/>
    </source>
</evidence>
<dbReference type="EMBL" id="NKHU02000074">
    <property type="protein sequence ID" value="RHZ57922.1"/>
    <property type="molecule type" value="Genomic_DNA"/>
</dbReference>
<evidence type="ECO:0000256" key="9">
    <source>
        <dbReference type="SAM" id="Phobius"/>
    </source>
</evidence>
<proteinExistence type="inferred from homology"/>
<dbReference type="InterPro" id="IPR001128">
    <property type="entry name" value="Cyt_P450"/>
</dbReference>
<dbReference type="Pfam" id="PF00067">
    <property type="entry name" value="p450"/>
    <property type="match status" value="1"/>
</dbReference>
<comment type="cofactor">
    <cofactor evidence="1 7">
        <name>heme</name>
        <dbReference type="ChEBI" id="CHEBI:30413"/>
    </cofactor>
</comment>
<keyword evidence="11" id="KW-1185">Reference proteome</keyword>
<dbReference type="STRING" id="41047.A0A397H4A2"/>
<dbReference type="AlphaFoldDB" id="A0A397H4A2"/>
<keyword evidence="9" id="KW-1133">Transmembrane helix</keyword>
<evidence type="ECO:0000256" key="2">
    <source>
        <dbReference type="ARBA" id="ARBA00010617"/>
    </source>
</evidence>
<dbReference type="PANTHER" id="PTHR24287">
    <property type="entry name" value="P450, PUTATIVE (EUROFUNG)-RELATED"/>
    <property type="match status" value="1"/>
</dbReference>
<feature type="transmembrane region" description="Helical" evidence="9">
    <location>
        <begin position="6"/>
        <end position="28"/>
    </location>
</feature>
<evidence type="ECO:0000256" key="4">
    <source>
        <dbReference type="ARBA" id="ARBA00023002"/>
    </source>
</evidence>
<dbReference type="PROSITE" id="PS00086">
    <property type="entry name" value="CYTOCHROME_P450"/>
    <property type="match status" value="1"/>
</dbReference>
<evidence type="ECO:0000313" key="10">
    <source>
        <dbReference type="EMBL" id="RHZ57922.1"/>
    </source>
</evidence>
<keyword evidence="6 8" id="KW-0503">Monooxygenase</keyword>
<evidence type="ECO:0008006" key="12">
    <source>
        <dbReference type="Google" id="ProtNLM"/>
    </source>
</evidence>
<dbReference type="CDD" id="cd11063">
    <property type="entry name" value="CYP52"/>
    <property type="match status" value="1"/>
</dbReference>
<keyword evidence="5 7" id="KW-0408">Iron</keyword>
<dbReference type="GO" id="GO:0016705">
    <property type="term" value="F:oxidoreductase activity, acting on paired donors, with incorporation or reduction of molecular oxygen"/>
    <property type="evidence" value="ECO:0007669"/>
    <property type="project" value="InterPro"/>
</dbReference>
<feature type="binding site" description="axial binding residue" evidence="7">
    <location>
        <position position="471"/>
    </location>
    <ligand>
        <name>heme</name>
        <dbReference type="ChEBI" id="CHEBI:30413"/>
    </ligand>
    <ligandPart>
        <name>Fe</name>
        <dbReference type="ChEBI" id="CHEBI:18248"/>
    </ligandPart>
</feature>
<comment type="similarity">
    <text evidence="2 8">Belongs to the cytochrome P450 family.</text>
</comment>
<dbReference type="Proteomes" id="UP000215305">
    <property type="component" value="Unassembled WGS sequence"/>
</dbReference>
<dbReference type="Gene3D" id="1.10.630.10">
    <property type="entry name" value="Cytochrome P450"/>
    <property type="match status" value="1"/>
</dbReference>
<dbReference type="GO" id="GO:0020037">
    <property type="term" value="F:heme binding"/>
    <property type="evidence" value="ECO:0007669"/>
    <property type="project" value="InterPro"/>
</dbReference>
<comment type="caution">
    <text evidence="10">The sequence shown here is derived from an EMBL/GenBank/DDBJ whole genome shotgun (WGS) entry which is preliminary data.</text>
</comment>
<dbReference type="InterPro" id="IPR002401">
    <property type="entry name" value="Cyt_P450_E_grp-I"/>
</dbReference>
<dbReference type="InterPro" id="IPR047146">
    <property type="entry name" value="Cyt_P450_E_CYP52_fungi"/>
</dbReference>
<dbReference type="RefSeq" id="XP_026615214.1">
    <property type="nucleotide sequence ID" value="XM_026759792.1"/>
</dbReference>
<keyword evidence="3 7" id="KW-0479">Metal-binding</keyword>
<gene>
    <name evidence="10" type="ORF">CDV56_106173</name>
</gene>
<dbReference type="GO" id="GO:0044283">
    <property type="term" value="P:small molecule biosynthetic process"/>
    <property type="evidence" value="ECO:0007669"/>
    <property type="project" value="UniProtKB-ARBA"/>
</dbReference>
<dbReference type="VEuPathDB" id="FungiDB:CDV56_106173"/>
<dbReference type="InterPro" id="IPR017972">
    <property type="entry name" value="Cyt_P450_CS"/>
</dbReference>
<dbReference type="PRINTS" id="PR00385">
    <property type="entry name" value="P450"/>
</dbReference>
<evidence type="ECO:0000256" key="3">
    <source>
        <dbReference type="ARBA" id="ARBA00022723"/>
    </source>
</evidence>
<dbReference type="InterPro" id="IPR036396">
    <property type="entry name" value="Cyt_P450_sf"/>
</dbReference>
<dbReference type="OrthoDB" id="1470350at2759"/>
<keyword evidence="7 8" id="KW-0349">Heme</keyword>
<keyword evidence="4 8" id="KW-0560">Oxidoreductase</keyword>
<evidence type="ECO:0000256" key="6">
    <source>
        <dbReference type="ARBA" id="ARBA00023033"/>
    </source>
</evidence>
<protein>
    <recommendedName>
        <fullName evidence="12">Cytochrome P450 alkane hydroxylase</fullName>
    </recommendedName>
</protein>
<dbReference type="GO" id="GO:0005506">
    <property type="term" value="F:iron ion binding"/>
    <property type="evidence" value="ECO:0007669"/>
    <property type="project" value="InterPro"/>
</dbReference>